<dbReference type="BioCyc" id="PSP1104324:GJSN-2034-MONOMER"/>
<evidence type="ECO:0000313" key="3">
    <source>
        <dbReference type="Proteomes" id="UP000005867"/>
    </source>
</evidence>
<feature type="domain" description="HEPN" evidence="1">
    <location>
        <begin position="1"/>
        <end position="110"/>
    </location>
</feature>
<dbReference type="Proteomes" id="UP000005867">
    <property type="component" value="Chromosome"/>
</dbReference>
<dbReference type="AlphaFoldDB" id="G7VIJ8"/>
<dbReference type="eggNOG" id="arCOG01191">
    <property type="taxonomic scope" value="Archaea"/>
</dbReference>
<dbReference type="Pfam" id="PF05168">
    <property type="entry name" value="HEPN"/>
    <property type="match status" value="1"/>
</dbReference>
<protein>
    <recommendedName>
        <fullName evidence="1">HEPN domain-containing protein</fullName>
    </recommendedName>
</protein>
<evidence type="ECO:0000313" key="2">
    <source>
        <dbReference type="EMBL" id="AET33478.1"/>
    </source>
</evidence>
<sequence length="122" mass="13942">MRRALRFREYAGEDLRSGRYDSAAFFAQQAAEFLLKAVLIRATGSRPLSHSISELLSYVAKVFGRSLPEDVVRCAESLESHYVQARYPDARLNDYRRWEAEEAVKCMEVVWGYVREVAGGFA</sequence>
<gene>
    <name evidence="2" type="ORF">P186_2084</name>
</gene>
<dbReference type="HOGENOM" id="CLU_123170_2_0_2"/>
<reference evidence="2 3" key="1">
    <citation type="journal article" date="2012" name="J. Bacteriol.">
        <title>Complete genome sequence of strain 1860, a crenarchaeon of the genus pyrobaculum able to grow with various electron acceptors.</title>
        <authorList>
            <person name="Mardanov A.V."/>
            <person name="Gumerov V.M."/>
            <person name="Slobodkina G.B."/>
            <person name="Beletsky A.V."/>
            <person name="Bonch-Osmolovskaya E.A."/>
            <person name="Ravin N.V."/>
            <person name="Skryabin K.G."/>
        </authorList>
    </citation>
    <scope>NUCLEOTIDE SEQUENCE [LARGE SCALE GENOMIC DNA]</scope>
    <source>
        <strain evidence="2 3">1860</strain>
    </source>
</reference>
<proteinExistence type="predicted"/>
<evidence type="ECO:0000259" key="1">
    <source>
        <dbReference type="PROSITE" id="PS50910"/>
    </source>
</evidence>
<name>G7VIJ8_9CREN</name>
<dbReference type="InterPro" id="IPR007842">
    <property type="entry name" value="HEPN_dom"/>
</dbReference>
<dbReference type="SMART" id="SM00748">
    <property type="entry name" value="HEPN"/>
    <property type="match status" value="1"/>
</dbReference>
<dbReference type="KEGG" id="pyr:P186_2084"/>
<keyword evidence="3" id="KW-1185">Reference proteome</keyword>
<dbReference type="PROSITE" id="PS50910">
    <property type="entry name" value="HEPN"/>
    <property type="match status" value="1"/>
</dbReference>
<dbReference type="Gene3D" id="1.20.120.330">
    <property type="entry name" value="Nucleotidyltransferases domain 2"/>
    <property type="match status" value="1"/>
</dbReference>
<dbReference type="SUPFAM" id="SSF81593">
    <property type="entry name" value="Nucleotidyltransferase substrate binding subunit/domain"/>
    <property type="match status" value="1"/>
</dbReference>
<accession>G7VIJ8</accession>
<dbReference type="EMBL" id="CP003098">
    <property type="protein sequence ID" value="AET33478.1"/>
    <property type="molecule type" value="Genomic_DNA"/>
</dbReference>
<dbReference type="STRING" id="1104324.P186_2084"/>
<organism evidence="2 3">
    <name type="scientific">Pyrobaculum ferrireducens</name>
    <dbReference type="NCBI Taxonomy" id="1104324"/>
    <lineage>
        <taxon>Archaea</taxon>
        <taxon>Thermoproteota</taxon>
        <taxon>Thermoprotei</taxon>
        <taxon>Thermoproteales</taxon>
        <taxon>Thermoproteaceae</taxon>
        <taxon>Pyrobaculum</taxon>
    </lineage>
</organism>